<evidence type="ECO:0000313" key="3">
    <source>
        <dbReference type="Proteomes" id="UP000176998"/>
    </source>
</evidence>
<dbReference type="EMBL" id="MJBS01000146">
    <property type="protein sequence ID" value="OHE92491.1"/>
    <property type="molecule type" value="Genomic_DNA"/>
</dbReference>
<feature type="compositionally biased region" description="Basic and acidic residues" evidence="1">
    <location>
        <begin position="418"/>
        <end position="431"/>
    </location>
</feature>
<dbReference type="PANTHER" id="PTHR40788">
    <property type="entry name" value="CLR5 DOMAIN-CONTAINING PROTEIN-RELATED"/>
    <property type="match status" value="1"/>
</dbReference>
<feature type="region of interest" description="Disordered" evidence="1">
    <location>
        <begin position="387"/>
        <end position="431"/>
    </location>
</feature>
<name>A0A1G4ATR0_9PEZI</name>
<comment type="caution">
    <text evidence="2">The sequence shown here is derived from an EMBL/GenBank/DDBJ whole genome shotgun (WGS) entry which is preliminary data.</text>
</comment>
<accession>A0A1G4ATR0</accession>
<feature type="region of interest" description="Disordered" evidence="1">
    <location>
        <begin position="277"/>
        <end position="328"/>
    </location>
</feature>
<dbReference type="RefSeq" id="XP_022469660.1">
    <property type="nucleotide sequence ID" value="XM_022623830.1"/>
</dbReference>
<dbReference type="GeneID" id="34565340"/>
<dbReference type="PANTHER" id="PTHR40788:SF1">
    <property type="entry name" value="IPA PROTEIN"/>
    <property type="match status" value="1"/>
</dbReference>
<gene>
    <name evidence="2" type="ORF">CORC01_12209</name>
</gene>
<keyword evidence="3" id="KW-1185">Reference proteome</keyword>
<dbReference type="Proteomes" id="UP000176998">
    <property type="component" value="Unassembled WGS sequence"/>
</dbReference>
<sequence>MAYYIRVLLCAIHILENSQKTAKRREFLAQELSNVLHLKFLKSQGEVKRIVQCFKAEKYFERVPDTYDNLGNEAVVLKDGPIEKRDRKTYYSLQLCKPGLTPRQAASFLTNLAEFYNQPSPGLTTMVPEGIEFSEFSLSTCFANLNLITSFIIDLEKHLNLPPVSYTKGQLYVSRIHQLDAELATVRRRLDLRGIVPDIDKLSEPAVAFAAKDKILEAIEEKLGICIGARYWFLVLSCIDSFPDLGHHAMSRVSFNIGFPVSACTCGLEHLDKPVNKKKKKKKLKKKKKKSAQQPDVQLEEAAALADDPTTTSPSKAGGDSSVDGLGTSKTESLALGYSERDFSTQKGIFSVHRDSDAASSNTITDHIDTKSFVSVNNLLANFPRAPAAVPGHTNVTPTEDNFGESLHRDDQEDEDRDNDKDGDVDEGEVRVDIQEDLLKLDDSVVNDKALELKNNKDRANDTFSATPPGEVIHVSARTATVMATMFDKSLHQGSLTWPEFTAAMVEVGFTADRKKGSAIAFVPSPSEDGSYRWKQSIQFHVTHGSISSQIEGHRSRRMAARLTRAFGWNAKTFQIA</sequence>
<evidence type="ECO:0000313" key="2">
    <source>
        <dbReference type="EMBL" id="OHE92491.1"/>
    </source>
</evidence>
<dbReference type="AlphaFoldDB" id="A0A1G4ATR0"/>
<feature type="compositionally biased region" description="Basic residues" evidence="1">
    <location>
        <begin position="277"/>
        <end position="291"/>
    </location>
</feature>
<dbReference type="PROSITE" id="PS00018">
    <property type="entry name" value="EF_HAND_1"/>
    <property type="match status" value="1"/>
</dbReference>
<evidence type="ECO:0000256" key="1">
    <source>
        <dbReference type="SAM" id="MobiDB-lite"/>
    </source>
</evidence>
<dbReference type="InterPro" id="IPR018247">
    <property type="entry name" value="EF_Hand_1_Ca_BS"/>
</dbReference>
<protein>
    <submittedName>
        <fullName evidence="2">Uncharacterized protein</fullName>
    </submittedName>
</protein>
<organism evidence="2 3">
    <name type="scientific">Colletotrichum orchidophilum</name>
    <dbReference type="NCBI Taxonomy" id="1209926"/>
    <lineage>
        <taxon>Eukaryota</taxon>
        <taxon>Fungi</taxon>
        <taxon>Dikarya</taxon>
        <taxon>Ascomycota</taxon>
        <taxon>Pezizomycotina</taxon>
        <taxon>Sordariomycetes</taxon>
        <taxon>Hypocreomycetidae</taxon>
        <taxon>Glomerellales</taxon>
        <taxon>Glomerellaceae</taxon>
        <taxon>Colletotrichum</taxon>
    </lineage>
</organism>
<dbReference type="STRING" id="1209926.A0A1G4ATR0"/>
<dbReference type="OrthoDB" id="2922289at2759"/>
<reference evidence="2 3" key="1">
    <citation type="submission" date="2016-09" db="EMBL/GenBank/DDBJ databases">
        <authorList>
            <person name="Capua I."/>
            <person name="De Benedictis P."/>
            <person name="Joannis T."/>
            <person name="Lombin L.H."/>
            <person name="Cattoli G."/>
        </authorList>
    </citation>
    <scope>NUCLEOTIDE SEQUENCE [LARGE SCALE GENOMIC DNA]</scope>
    <source>
        <strain evidence="2 3">IMI 309357</strain>
    </source>
</reference>
<proteinExistence type="predicted"/>